<feature type="transmembrane region" description="Helical" evidence="2">
    <location>
        <begin position="205"/>
        <end position="224"/>
    </location>
</feature>
<sequence>MRALLDITRKLGIRDGELRPLSAGFTSFCAALAGYFLLLPLRDEAGVSLGTDKLPKLFLASLLLTFLATPLASAFLARTPARERGLQLLFRFLSLSILGFLLLYRAVGNPQPAAAQGDGSSVPGAAPLSPAQAATRVAFFLWVSLLNLVAVSSLWARSADVFSPKAAGRLFGLLGAGATLGQLVGSLGAGALARAPLLGGGSAPSLLPLLASACMLELAGQAVGRFRLAPRRSSSPIPAGSTDDVEEAGTVAGSASLAASISPSKADKAAPRAVVAGAGGSSSSSRSSSVVQQLLGRTLEGYRLIRASPYLLHMCAYLALNYVTSSFFYFEKTLVVAQVRDAASRTAWFAAINSTSAFIVLGLQLLATGRVLRLLGLPAVLSVLPTAAGLLMAGIALRPAPSSVAAAEVLRKVLAYALARPARESLFTVVSRREKYQAKIFMDTVVQRIGDTLAAGAFQALGPALGFGPSGMALACVPQHRGSDSARATPPAAAARQRRHRRRLAAAARCGPAADGEASPEEILLPPPKKPAQLEPSYWLGREGTLEAQLKALQHNNFPRIDSGIEAAYRFAGLDPWQRST</sequence>
<keyword evidence="2" id="KW-1133">Transmembrane helix</keyword>
<reference evidence="3 4" key="1">
    <citation type="journal article" date="2018" name="Plant J.">
        <title>Genome sequences of Chlorella sorokiniana UTEX 1602 and Micractinium conductrix SAG 241.80: implications to maltose excretion by a green alga.</title>
        <authorList>
            <person name="Arriola M.B."/>
            <person name="Velmurugan N."/>
            <person name="Zhang Y."/>
            <person name="Plunkett M.H."/>
            <person name="Hondzo H."/>
            <person name="Barney B.M."/>
        </authorList>
    </citation>
    <scope>NUCLEOTIDE SEQUENCE [LARGE SCALE GENOMIC DNA]</scope>
    <source>
        <strain evidence="3 4">SAG 241.80</strain>
    </source>
</reference>
<feature type="transmembrane region" description="Helical" evidence="2">
    <location>
        <begin position="310"/>
        <end position="330"/>
    </location>
</feature>
<feature type="transmembrane region" description="Helical" evidence="2">
    <location>
        <begin position="137"/>
        <end position="158"/>
    </location>
</feature>
<feature type="transmembrane region" description="Helical" evidence="2">
    <location>
        <begin position="21"/>
        <end position="38"/>
    </location>
</feature>
<dbReference type="EMBL" id="LHPF02000001">
    <property type="protein sequence ID" value="PSC77052.1"/>
    <property type="molecule type" value="Genomic_DNA"/>
</dbReference>
<feature type="transmembrane region" description="Helical" evidence="2">
    <location>
        <begin position="88"/>
        <end position="107"/>
    </location>
</feature>
<evidence type="ECO:0000256" key="2">
    <source>
        <dbReference type="SAM" id="Phobius"/>
    </source>
</evidence>
<dbReference type="Proteomes" id="UP000239649">
    <property type="component" value="Unassembled WGS sequence"/>
</dbReference>
<protein>
    <submittedName>
        <fullName evidence="3">Plasma membrane ATP ADP transporter TLC1</fullName>
    </submittedName>
</protein>
<evidence type="ECO:0000313" key="4">
    <source>
        <dbReference type="Proteomes" id="UP000239649"/>
    </source>
</evidence>
<gene>
    <name evidence="3" type="primary">g505</name>
    <name evidence="3" type="ORF">C2E20_0505</name>
</gene>
<dbReference type="PANTHER" id="PTHR43596:SF1">
    <property type="entry name" value="ADP,ATP CARRIER PROTEIN"/>
    <property type="match status" value="1"/>
</dbReference>
<name>A0A2P6VSJ1_9CHLO</name>
<keyword evidence="2" id="KW-0812">Transmembrane</keyword>
<dbReference type="InterPro" id="IPR036259">
    <property type="entry name" value="MFS_trans_sf"/>
</dbReference>
<feature type="transmembrane region" description="Helical" evidence="2">
    <location>
        <begin position="374"/>
        <end position="397"/>
    </location>
</feature>
<evidence type="ECO:0000313" key="3">
    <source>
        <dbReference type="EMBL" id="PSC77052.1"/>
    </source>
</evidence>
<dbReference type="SUPFAM" id="SSF103473">
    <property type="entry name" value="MFS general substrate transporter"/>
    <property type="match status" value="1"/>
</dbReference>
<feature type="transmembrane region" description="Helical" evidence="2">
    <location>
        <begin position="170"/>
        <end position="193"/>
    </location>
</feature>
<feature type="transmembrane region" description="Helical" evidence="2">
    <location>
        <begin position="58"/>
        <end position="76"/>
    </location>
</feature>
<dbReference type="AlphaFoldDB" id="A0A2P6VSJ1"/>
<proteinExistence type="predicted"/>
<dbReference type="OrthoDB" id="10266005at2759"/>
<accession>A0A2P6VSJ1</accession>
<keyword evidence="2" id="KW-0472">Membrane</keyword>
<organism evidence="3 4">
    <name type="scientific">Micractinium conductrix</name>
    <dbReference type="NCBI Taxonomy" id="554055"/>
    <lineage>
        <taxon>Eukaryota</taxon>
        <taxon>Viridiplantae</taxon>
        <taxon>Chlorophyta</taxon>
        <taxon>core chlorophytes</taxon>
        <taxon>Trebouxiophyceae</taxon>
        <taxon>Chlorellales</taxon>
        <taxon>Chlorellaceae</taxon>
        <taxon>Chlorella clade</taxon>
        <taxon>Micractinium</taxon>
    </lineage>
</organism>
<keyword evidence="4" id="KW-1185">Reference proteome</keyword>
<dbReference type="PANTHER" id="PTHR43596">
    <property type="entry name" value="ADP,ATP CARRIER PROTEIN"/>
    <property type="match status" value="1"/>
</dbReference>
<evidence type="ECO:0000256" key="1">
    <source>
        <dbReference type="SAM" id="MobiDB-lite"/>
    </source>
</evidence>
<feature type="region of interest" description="Disordered" evidence="1">
    <location>
        <begin position="509"/>
        <end position="528"/>
    </location>
</feature>
<comment type="caution">
    <text evidence="3">The sequence shown here is derived from an EMBL/GenBank/DDBJ whole genome shotgun (WGS) entry which is preliminary data.</text>
</comment>
<feature type="transmembrane region" description="Helical" evidence="2">
    <location>
        <begin position="346"/>
        <end position="367"/>
    </location>
</feature>